<dbReference type="EMBL" id="JPDN02000009">
    <property type="protein sequence ID" value="PON27550.1"/>
    <property type="molecule type" value="Genomic_DNA"/>
</dbReference>
<keyword evidence="1" id="KW-1133">Transmembrane helix</keyword>
<dbReference type="GO" id="GO:0016740">
    <property type="term" value="F:transferase activity"/>
    <property type="evidence" value="ECO:0007669"/>
    <property type="project" value="UniProtKB-KW"/>
</dbReference>
<organism evidence="3 4">
    <name type="scientific">Trichoderma gamsii</name>
    <dbReference type="NCBI Taxonomy" id="398673"/>
    <lineage>
        <taxon>Eukaryota</taxon>
        <taxon>Fungi</taxon>
        <taxon>Dikarya</taxon>
        <taxon>Ascomycota</taxon>
        <taxon>Pezizomycotina</taxon>
        <taxon>Sordariomycetes</taxon>
        <taxon>Hypocreomycetidae</taxon>
        <taxon>Hypocreales</taxon>
        <taxon>Hypocreaceae</taxon>
        <taxon>Trichoderma</taxon>
    </lineage>
</organism>
<dbReference type="InterPro" id="IPR009688">
    <property type="entry name" value="FAM210A/B-like_dom"/>
</dbReference>
<dbReference type="STRING" id="398673.A0A2P4ZTB9"/>
<dbReference type="Pfam" id="PF06916">
    <property type="entry name" value="FAM210A-B_dom"/>
    <property type="match status" value="1"/>
</dbReference>
<keyword evidence="1" id="KW-0812">Transmembrane</keyword>
<dbReference type="RefSeq" id="XP_018665628.1">
    <property type="nucleotide sequence ID" value="XM_018801357.1"/>
</dbReference>
<feature type="transmembrane region" description="Helical" evidence="1">
    <location>
        <begin position="118"/>
        <end position="141"/>
    </location>
</feature>
<dbReference type="PANTHER" id="PTHR21377">
    <property type="entry name" value="PROTEIN FAM210B, MITOCHONDRIAL"/>
    <property type="match status" value="1"/>
</dbReference>
<keyword evidence="4" id="KW-1185">Reference proteome</keyword>
<reference evidence="3 4" key="1">
    <citation type="journal article" date="2016" name="Genome Announc.">
        <title>Draft Whole-Genome Sequence of Trichoderma gamsii T6085, a Promising Biocontrol Agent of Fusarium Head Blight on Wheat.</title>
        <authorList>
            <person name="Baroncelli R."/>
            <person name="Zapparata A."/>
            <person name="Piaggeschi G."/>
            <person name="Sarrocco S."/>
            <person name="Vannacci G."/>
        </authorList>
    </citation>
    <scope>NUCLEOTIDE SEQUENCE [LARGE SCALE GENOMIC DNA]</scope>
    <source>
        <strain evidence="3 4">T6085</strain>
    </source>
</reference>
<protein>
    <submittedName>
        <fullName evidence="3">Peptide alpha-N-acetyltransferase Nat2</fullName>
    </submittedName>
</protein>
<evidence type="ECO:0000256" key="1">
    <source>
        <dbReference type="SAM" id="Phobius"/>
    </source>
</evidence>
<dbReference type="GO" id="GO:0005739">
    <property type="term" value="C:mitochondrion"/>
    <property type="evidence" value="ECO:0007669"/>
    <property type="project" value="TreeGrafter"/>
</dbReference>
<name>A0A2P4ZTB9_9HYPO</name>
<evidence type="ECO:0000313" key="3">
    <source>
        <dbReference type="EMBL" id="PON27550.1"/>
    </source>
</evidence>
<gene>
    <name evidence="3" type="ORF">TGAM01_v203317</name>
</gene>
<keyword evidence="1" id="KW-0472">Membrane</keyword>
<dbReference type="InterPro" id="IPR045866">
    <property type="entry name" value="FAM210A/B-like"/>
</dbReference>
<evidence type="ECO:0000313" key="4">
    <source>
        <dbReference type="Proteomes" id="UP000054821"/>
    </source>
</evidence>
<accession>A0A2P4ZTB9</accession>
<comment type="caution">
    <text evidence="3">The sequence shown here is derived from an EMBL/GenBank/DDBJ whole genome shotgun (WGS) entry which is preliminary data.</text>
</comment>
<evidence type="ECO:0000259" key="2">
    <source>
        <dbReference type="Pfam" id="PF06916"/>
    </source>
</evidence>
<dbReference type="AlphaFoldDB" id="A0A2P4ZTB9"/>
<feature type="domain" description="DUF1279" evidence="2">
    <location>
        <begin position="109"/>
        <end position="295"/>
    </location>
</feature>
<dbReference type="Proteomes" id="UP000054821">
    <property type="component" value="Unassembled WGS sequence"/>
</dbReference>
<sequence>MIRAAAFQSRIPLRQAKTASGQNGALKDVWARFFSSQPVTQSQSGSNASWRRLQSISPLGGAMHRAAPMRPTARIADSFARGTQRRNFVFSAWRRNTAQGAKKNLSLSERFKKLSREYGWSAVGVYFALSVLDFPFCFLFVRLVGTERIGQFEHYVVTKVIPESVRTAWNEWRQSFKKEEKSHLGSNNISDRVEMAGWGVEQAQERNREEASEFEQHFRPPAFWYPSRYGSISHYVEMSQTAPRHERGKRRPVFPIWHSRTVTEPGGLATQLALAYAIHKSFIFLRVPLTAAVTPKVVKVLRGWGWDIGKRTPRS</sequence>
<dbReference type="GeneID" id="29981440"/>
<proteinExistence type="predicted"/>
<dbReference type="PANTHER" id="PTHR21377:SF0">
    <property type="entry name" value="PROTEIN FAM210B, MITOCHONDRIAL"/>
    <property type="match status" value="1"/>
</dbReference>